<sequence>MIEKLPPEIFDNVISLYRRWHKANNYPWRTGTMLRPTLPALATVSRKFQDAVERHTFATLLVDIDFEDFERIMSFNRRSYVRHITFVVRVISREDLREQGDRELGYDTYRDREVRNRAFTDSLRRVWDFVHKLDASQPIDLVLMVATNPDGPTGKIIPGKIVDIFSLLDLTTDAGNFPALPNVRTFRIYHYSPLCFKDGQEIPKFIEYGTPDPVSCAVRALTSECTKIWLTGPFDASLFDPPSSVSGVEQRPCWQNVTMLCVKLDQYSPDGTWLYRQQEHRIPLRLPEGLVNCTQLPPAYTNTQESYTKAEEYYTDCMKRNLFLHHDFDNGSAYLSVGEVDDDDDDNDDETMLSGLDNGKLNNMIVAFARCCMRMPALQVAAFSLPPQEEDRNTPFVADYELFQVICIAAHWDCTWDSKMGNPSSTCKIYLYVDDWQPTSETMKELEKIGIEKYGQPSMICINTSSRWRYQSGWYQSCFTLPWAIF</sequence>
<evidence type="ECO:0000313" key="1">
    <source>
        <dbReference type="EMBL" id="KAJ3576039.1"/>
    </source>
</evidence>
<evidence type="ECO:0008006" key="3">
    <source>
        <dbReference type="Google" id="ProtNLM"/>
    </source>
</evidence>
<proteinExistence type="predicted"/>
<dbReference type="Proteomes" id="UP001148614">
    <property type="component" value="Unassembled WGS sequence"/>
</dbReference>
<gene>
    <name evidence="1" type="ORF">NPX13_g3835</name>
</gene>
<dbReference type="AlphaFoldDB" id="A0A9W8NH08"/>
<dbReference type="VEuPathDB" id="FungiDB:F4678DRAFT_450633"/>
<name>A0A9W8NH08_9PEZI</name>
<accession>A0A9W8NH08</accession>
<protein>
    <recommendedName>
        <fullName evidence="3">F-box domain-containing protein</fullName>
    </recommendedName>
</protein>
<evidence type="ECO:0000313" key="2">
    <source>
        <dbReference type="Proteomes" id="UP001148614"/>
    </source>
</evidence>
<comment type="caution">
    <text evidence="1">The sequence shown here is derived from an EMBL/GenBank/DDBJ whole genome shotgun (WGS) entry which is preliminary data.</text>
</comment>
<reference evidence="1" key="1">
    <citation type="submission" date="2022-07" db="EMBL/GenBank/DDBJ databases">
        <title>Genome Sequence of Xylaria arbuscula.</title>
        <authorList>
            <person name="Buettner E."/>
        </authorList>
    </citation>
    <scope>NUCLEOTIDE SEQUENCE</scope>
    <source>
        <strain evidence="1">VT107</strain>
    </source>
</reference>
<dbReference type="EMBL" id="JANPWZ010000502">
    <property type="protein sequence ID" value="KAJ3576039.1"/>
    <property type="molecule type" value="Genomic_DNA"/>
</dbReference>
<keyword evidence="2" id="KW-1185">Reference proteome</keyword>
<organism evidence="1 2">
    <name type="scientific">Xylaria arbuscula</name>
    <dbReference type="NCBI Taxonomy" id="114810"/>
    <lineage>
        <taxon>Eukaryota</taxon>
        <taxon>Fungi</taxon>
        <taxon>Dikarya</taxon>
        <taxon>Ascomycota</taxon>
        <taxon>Pezizomycotina</taxon>
        <taxon>Sordariomycetes</taxon>
        <taxon>Xylariomycetidae</taxon>
        <taxon>Xylariales</taxon>
        <taxon>Xylariaceae</taxon>
        <taxon>Xylaria</taxon>
    </lineage>
</organism>